<evidence type="ECO:0000313" key="2">
    <source>
        <dbReference type="EMBL" id="CAE6801385.1"/>
    </source>
</evidence>
<organism evidence="2 3">
    <name type="scientific">Nitrospira defluvii</name>
    <dbReference type="NCBI Taxonomy" id="330214"/>
    <lineage>
        <taxon>Bacteria</taxon>
        <taxon>Pseudomonadati</taxon>
        <taxon>Nitrospirota</taxon>
        <taxon>Nitrospiria</taxon>
        <taxon>Nitrospirales</taxon>
        <taxon>Nitrospiraceae</taxon>
        <taxon>Nitrospira</taxon>
    </lineage>
</organism>
<dbReference type="EMBL" id="CAJNBJ010000021">
    <property type="protein sequence ID" value="CAE6801385.1"/>
    <property type="molecule type" value="Genomic_DNA"/>
</dbReference>
<feature type="compositionally biased region" description="Basic residues" evidence="1">
    <location>
        <begin position="200"/>
        <end position="214"/>
    </location>
</feature>
<gene>
    <name evidence="2" type="ORF">NSPZN2_80080</name>
</gene>
<keyword evidence="3" id="KW-1185">Reference proteome</keyword>
<dbReference type="Proteomes" id="UP000675880">
    <property type="component" value="Unassembled WGS sequence"/>
</dbReference>
<name>A0ABM8SCP4_9BACT</name>
<sequence>MRVICGLHAAQQALTMAFLQPLTAEGLRGLRKPEGPTIHRPFDHPSRAYVFDRVAHRQGDDCSPMLDGGLHHLTNHGVRQEWPYRIVHKDNLRLRVHFRQGMADGILPLLPTRHHLGNLGKVPRRHDVIEAILTFGLRDGQDDLVDDRRSLEHGERLRQDGAATKGEKLLRDVASHPKATSGRGNQRHCSRPCLYRIRFTNRHRSTHRQGKRNRRGDISADQPIDVGDRAEPVRRPSCSPCYPRAT</sequence>
<evidence type="ECO:0000256" key="1">
    <source>
        <dbReference type="SAM" id="MobiDB-lite"/>
    </source>
</evidence>
<comment type="caution">
    <text evidence="2">The sequence shown here is derived from an EMBL/GenBank/DDBJ whole genome shotgun (WGS) entry which is preliminary data.</text>
</comment>
<proteinExistence type="predicted"/>
<evidence type="ECO:0000313" key="3">
    <source>
        <dbReference type="Proteomes" id="UP000675880"/>
    </source>
</evidence>
<protein>
    <submittedName>
        <fullName evidence="2">Uncharacterized protein</fullName>
    </submittedName>
</protein>
<accession>A0ABM8SCP4</accession>
<reference evidence="2 3" key="1">
    <citation type="submission" date="2021-02" db="EMBL/GenBank/DDBJ databases">
        <authorList>
            <person name="Han P."/>
        </authorList>
    </citation>
    <scope>NUCLEOTIDE SEQUENCE [LARGE SCALE GENOMIC DNA]</scope>
    <source>
        <strain evidence="2">Candidatus Nitrospira sp. ZN2</strain>
    </source>
</reference>
<feature type="region of interest" description="Disordered" evidence="1">
    <location>
        <begin position="200"/>
        <end position="246"/>
    </location>
</feature>